<evidence type="ECO:0000313" key="3">
    <source>
        <dbReference type="EMBL" id="MDA0166238.1"/>
    </source>
</evidence>
<dbReference type="RefSeq" id="WP_270045495.1">
    <property type="nucleotide sequence ID" value="NZ_JAPDOD010000061.1"/>
</dbReference>
<dbReference type="EMBL" id="JAPDOD010000061">
    <property type="protein sequence ID" value="MDA0166238.1"/>
    <property type="molecule type" value="Genomic_DNA"/>
</dbReference>
<keyword evidence="4" id="KW-1185">Reference proteome</keyword>
<feature type="domain" description="Clp R" evidence="2">
    <location>
        <begin position="1"/>
        <end position="160"/>
    </location>
</feature>
<dbReference type="AlphaFoldDB" id="A0A9X3N7D3"/>
<dbReference type="InterPro" id="IPR004176">
    <property type="entry name" value="Clp_R_N"/>
</dbReference>
<dbReference type="Proteomes" id="UP001149140">
    <property type="component" value="Unassembled WGS sequence"/>
</dbReference>
<name>A0A9X3N7D3_9ACTN</name>
<reference evidence="3" key="1">
    <citation type="submission" date="2022-10" db="EMBL/GenBank/DDBJ databases">
        <title>The WGS of Solirubrobacter ginsenosidimutans DSM 21036.</title>
        <authorList>
            <person name="Jiang Z."/>
        </authorList>
    </citation>
    <scope>NUCLEOTIDE SEQUENCE</scope>
    <source>
        <strain evidence="3">DSM 21036</strain>
    </source>
</reference>
<comment type="caution">
    <text evidence="3">The sequence shown here is derived from an EMBL/GenBank/DDBJ whole genome shotgun (WGS) entry which is preliminary data.</text>
</comment>
<keyword evidence="1" id="KW-0677">Repeat</keyword>
<organism evidence="3 4">
    <name type="scientific">Solirubrobacter ginsenosidimutans</name>
    <dbReference type="NCBI Taxonomy" id="490573"/>
    <lineage>
        <taxon>Bacteria</taxon>
        <taxon>Bacillati</taxon>
        <taxon>Actinomycetota</taxon>
        <taxon>Thermoleophilia</taxon>
        <taxon>Solirubrobacterales</taxon>
        <taxon>Solirubrobacteraceae</taxon>
        <taxon>Solirubrobacter</taxon>
    </lineage>
</organism>
<protein>
    <recommendedName>
        <fullName evidence="2">Clp R domain-containing protein</fullName>
    </recommendedName>
</protein>
<accession>A0A9X3N7D3</accession>
<dbReference type="Gene3D" id="1.10.1780.10">
    <property type="entry name" value="Clp, N-terminal domain"/>
    <property type="match status" value="1"/>
</dbReference>
<dbReference type="InterPro" id="IPR036628">
    <property type="entry name" value="Clp_N_dom_sf"/>
</dbReference>
<evidence type="ECO:0000256" key="1">
    <source>
        <dbReference type="PROSITE-ProRule" id="PRU01251"/>
    </source>
</evidence>
<dbReference type="PROSITE" id="PS51903">
    <property type="entry name" value="CLP_R"/>
    <property type="match status" value="1"/>
</dbReference>
<evidence type="ECO:0000259" key="2">
    <source>
        <dbReference type="PROSITE" id="PS51903"/>
    </source>
</evidence>
<evidence type="ECO:0000313" key="4">
    <source>
        <dbReference type="Proteomes" id="UP001149140"/>
    </source>
</evidence>
<dbReference type="SUPFAM" id="SSF81923">
    <property type="entry name" value="Double Clp-N motif"/>
    <property type="match status" value="1"/>
</dbReference>
<gene>
    <name evidence="3" type="ORF">OM076_38590</name>
</gene>
<dbReference type="Pfam" id="PF02861">
    <property type="entry name" value="Clp_N"/>
    <property type="match status" value="1"/>
</dbReference>
<proteinExistence type="predicted"/>
<sequence length="228" mass="23796">MDRPVDLSNRLVELLEHAVRASEPEVALHALSALRRELDAFERVQAWRALDAGSSYGAVARALGISRQAAHRRYRELAAATEPPNGASEPARLRVAPEARAAVQLAGEEAAALGAPRMGSEHLLLGILRAGDPIASAALRAGGITLENARMAAQPTLAGEEPPDDRASQVTVYARKVFTDALRAAAAEPGHVIGVTDLLKSALSDPSGGACRTLEALGVDVAALRASL</sequence>